<dbReference type="GO" id="GO:0006816">
    <property type="term" value="P:calcium ion transport"/>
    <property type="evidence" value="ECO:0007669"/>
    <property type="project" value="UniProtKB-KW"/>
</dbReference>
<dbReference type="InterPro" id="IPR057835">
    <property type="entry name" value="EF-hand_STIM1/2"/>
</dbReference>
<reference evidence="15 16" key="2">
    <citation type="submission" date="2017-04" db="EMBL/GenBank/DDBJ databases">
        <title>CpG methylation of centromeres and impact of large insertions on vertebrate speciation.</title>
        <authorList>
            <person name="Ichikawa K."/>
            <person name="Yoshimura J."/>
            <person name="Morishita S."/>
        </authorList>
    </citation>
    <scope>NUCLEOTIDE SEQUENCE</scope>
    <source>
        <strain evidence="15 16">HNI</strain>
    </source>
</reference>
<sequence>MDDDADGSVDTTETDEVSQAQSIPTPTLKLHSLCAEYQMEVHAAPISYQFLREDLQYKDSKAKQNSFHRADLHISVEDMWNAWKSSIVYNWTGPQVEEWLAISVELPQYSESFQKLQLDGRSLPRLAVKNTTLTGSLLKIVDRGHAQKLQLKALDTVLFGPPPGLRNRWKDWVLALSILMALGGCWFAYAQTRKSRDDMGKLMKDLEGLQRAEQSLLDLQEKLQQAQEEQRWVQVEKVRVEEELRNEIDSAKHEAQRLRELREGTENELSRQKYAEQELEQVRMALKKAERELESRAHWTPPEALQTWLQLTHEIEVQYYNCKKQSAERQLLQAKEGAEKIKKKRSSLFGTFHVAHSSSLDDVDHKILSAKQALAEVTAALREKLHRWQQIESLTGFALVHNPGLGALATALNLDPTFLGLRPPTPQHLLLSDDLDDMDEDILSPGTMQYAAWQMDRRVSDLWPLSGNAESHSPWKQSVQSLKPLRQRTGDSVLAFSSQRLVEGRGIPQEGCDPFTVSRPPSGRSRQNRSHSIGHLELSPLPPPLLSPSLSHPSLDPHLLSVSPLPSLSSLSSCSEATTHLSALFFRSSSCFHSVEAATLQATGGAVVSQRQRCRSRSFGYLALHKCVSLCVSSEQFSSTVGGRRPITSVTSQKNHTLEEVTRSVETWTASEFPQYSLTPKILNSTGLSSAFLAFSAIWTSCPQFFTPDMT</sequence>
<evidence type="ECO:0000256" key="9">
    <source>
        <dbReference type="ARBA" id="ARBA00023054"/>
    </source>
</evidence>
<evidence type="ECO:0000256" key="7">
    <source>
        <dbReference type="ARBA" id="ARBA00022837"/>
    </source>
</evidence>
<feature type="region of interest" description="Disordered" evidence="13">
    <location>
        <begin position="1"/>
        <end position="22"/>
    </location>
</feature>
<comment type="subcellular location">
    <subcellularLocation>
        <location evidence="1">Membrane</location>
        <topology evidence="1">Single-pass type I membrane protein</topology>
    </subcellularLocation>
</comment>
<evidence type="ECO:0000256" key="2">
    <source>
        <dbReference type="ARBA" id="ARBA00022448"/>
    </source>
</evidence>
<evidence type="ECO:0000256" key="6">
    <source>
        <dbReference type="ARBA" id="ARBA00022729"/>
    </source>
</evidence>
<keyword evidence="3" id="KW-0109">Calcium transport</keyword>
<evidence type="ECO:0000313" key="15">
    <source>
        <dbReference type="Ensembl" id="ENSORLP00020028219.1"/>
    </source>
</evidence>
<dbReference type="PANTHER" id="PTHR15136">
    <property type="entry name" value="STROMAL INTERACTION MOLECULE HOMOLOG"/>
    <property type="match status" value="1"/>
</dbReference>
<evidence type="ECO:0000256" key="4">
    <source>
        <dbReference type="ARBA" id="ARBA00022692"/>
    </source>
</evidence>
<dbReference type="Proteomes" id="UP000265180">
    <property type="component" value="Chromosome 14"/>
</dbReference>
<keyword evidence="4" id="KW-0812">Transmembrane</keyword>
<evidence type="ECO:0000256" key="11">
    <source>
        <dbReference type="ARBA" id="ARBA00023136"/>
    </source>
</evidence>
<dbReference type="PROSITE" id="PS50105">
    <property type="entry name" value="SAM_DOMAIN"/>
    <property type="match status" value="1"/>
</dbReference>
<evidence type="ECO:0000256" key="3">
    <source>
        <dbReference type="ARBA" id="ARBA00022568"/>
    </source>
</evidence>
<dbReference type="Gene3D" id="1.10.287.3550">
    <property type="match status" value="1"/>
</dbReference>
<keyword evidence="5" id="KW-0479">Metal-binding</keyword>
<evidence type="ECO:0000313" key="16">
    <source>
        <dbReference type="Proteomes" id="UP000265180"/>
    </source>
</evidence>
<dbReference type="InterPro" id="IPR037608">
    <property type="entry name" value="STIM1/2"/>
</dbReference>
<organism evidence="15 16">
    <name type="scientific">Oryzias latipes</name>
    <name type="common">Japanese rice fish</name>
    <name type="synonym">Japanese killifish</name>
    <dbReference type="NCBI Taxonomy" id="8090"/>
    <lineage>
        <taxon>Eukaryota</taxon>
        <taxon>Metazoa</taxon>
        <taxon>Chordata</taxon>
        <taxon>Craniata</taxon>
        <taxon>Vertebrata</taxon>
        <taxon>Euteleostomi</taxon>
        <taxon>Actinopterygii</taxon>
        <taxon>Neopterygii</taxon>
        <taxon>Teleostei</taxon>
        <taxon>Neoteleostei</taxon>
        <taxon>Acanthomorphata</taxon>
        <taxon>Ovalentaria</taxon>
        <taxon>Atherinomorphae</taxon>
        <taxon>Beloniformes</taxon>
        <taxon>Adrianichthyidae</taxon>
        <taxon>Oryziinae</taxon>
        <taxon>Oryzias</taxon>
    </lineage>
</organism>
<feature type="domain" description="SAM" evidence="14">
    <location>
        <begin position="91"/>
        <end position="149"/>
    </location>
</feature>
<dbReference type="GO" id="GO:0005246">
    <property type="term" value="F:calcium channel regulator activity"/>
    <property type="evidence" value="ECO:0007669"/>
    <property type="project" value="InterPro"/>
</dbReference>
<dbReference type="GO" id="GO:0051049">
    <property type="term" value="P:regulation of transport"/>
    <property type="evidence" value="ECO:0007669"/>
    <property type="project" value="UniProtKB-ARBA"/>
</dbReference>
<dbReference type="Gene3D" id="1.10.150.50">
    <property type="entry name" value="Transcription Factor, Ets-1"/>
    <property type="match status" value="1"/>
</dbReference>
<feature type="region of interest" description="Disordered" evidence="13">
    <location>
        <begin position="505"/>
        <end position="538"/>
    </location>
</feature>
<dbReference type="Pfam" id="PF25578">
    <property type="entry name" value="EF-hand_STIM1"/>
    <property type="match status" value="1"/>
</dbReference>
<dbReference type="CDD" id="cd11722">
    <property type="entry name" value="SOAR"/>
    <property type="match status" value="1"/>
</dbReference>
<keyword evidence="10" id="KW-0406">Ion transport</keyword>
<evidence type="ECO:0000256" key="13">
    <source>
        <dbReference type="SAM" id="MobiDB-lite"/>
    </source>
</evidence>
<keyword evidence="9 12" id="KW-0175">Coiled coil</keyword>
<proteinExistence type="predicted"/>
<dbReference type="PANTHER" id="PTHR15136:SF14">
    <property type="entry name" value="STROMAL INTERACTION MOLECULE 1 ISOFORM X1"/>
    <property type="match status" value="1"/>
</dbReference>
<keyword evidence="7" id="KW-0106">Calcium</keyword>
<keyword evidence="2" id="KW-0813">Transport</keyword>
<dbReference type="Pfam" id="PF16533">
    <property type="entry name" value="SOAR"/>
    <property type="match status" value="1"/>
</dbReference>
<keyword evidence="6" id="KW-0732">Signal</keyword>
<accession>A0A3P9M5J0</accession>
<dbReference type="InterPro" id="IPR001660">
    <property type="entry name" value="SAM"/>
</dbReference>
<evidence type="ECO:0000256" key="5">
    <source>
        <dbReference type="ARBA" id="ARBA00022723"/>
    </source>
</evidence>
<keyword evidence="11" id="KW-0472">Membrane</keyword>
<dbReference type="Ensembl" id="ENSORLT00020017371.1">
    <property type="protein sequence ID" value="ENSORLP00020028219.1"/>
    <property type="gene ID" value="ENSORLG00020011586.1"/>
</dbReference>
<evidence type="ECO:0000256" key="8">
    <source>
        <dbReference type="ARBA" id="ARBA00022989"/>
    </source>
</evidence>
<dbReference type="GO" id="GO:0046872">
    <property type="term" value="F:metal ion binding"/>
    <property type="evidence" value="ECO:0007669"/>
    <property type="project" value="UniProtKB-KW"/>
</dbReference>
<keyword evidence="8" id="KW-1133">Transmembrane helix</keyword>
<evidence type="ECO:0000256" key="12">
    <source>
        <dbReference type="SAM" id="Coils"/>
    </source>
</evidence>
<dbReference type="InterPro" id="IPR013761">
    <property type="entry name" value="SAM/pointed_sf"/>
</dbReference>
<reference evidence="15" key="4">
    <citation type="submission" date="2025-09" db="UniProtKB">
        <authorList>
            <consortium name="Ensembl"/>
        </authorList>
    </citation>
    <scope>IDENTIFICATION</scope>
    <source>
        <strain evidence="15">HNI</strain>
    </source>
</reference>
<dbReference type="GO" id="GO:0016020">
    <property type="term" value="C:membrane"/>
    <property type="evidence" value="ECO:0007669"/>
    <property type="project" value="UniProtKB-SubCell"/>
</dbReference>
<protein>
    <submittedName>
        <fullName evidence="15">Stromal interaction molecule 1b</fullName>
    </submittedName>
</protein>
<feature type="coiled-coil region" evidence="12">
    <location>
        <begin position="206"/>
        <end position="296"/>
    </location>
</feature>
<dbReference type="FunFam" id="1.10.150.50:FF:000009">
    <property type="entry name" value="Stromal interaction molecule 1"/>
    <property type="match status" value="1"/>
</dbReference>
<dbReference type="Gene3D" id="1.20.5.340">
    <property type="match status" value="1"/>
</dbReference>
<evidence type="ECO:0000256" key="1">
    <source>
        <dbReference type="ARBA" id="ARBA00004479"/>
    </source>
</evidence>
<evidence type="ECO:0000256" key="10">
    <source>
        <dbReference type="ARBA" id="ARBA00023065"/>
    </source>
</evidence>
<reference evidence="15" key="3">
    <citation type="submission" date="2025-08" db="UniProtKB">
        <authorList>
            <consortium name="Ensembl"/>
        </authorList>
    </citation>
    <scope>IDENTIFICATION</scope>
    <source>
        <strain evidence="15">HNI</strain>
    </source>
</reference>
<evidence type="ECO:0000259" key="14">
    <source>
        <dbReference type="PROSITE" id="PS50105"/>
    </source>
</evidence>
<dbReference type="FunFam" id="1.20.5.340:FF:000011">
    <property type="entry name" value="Stromal interaction molecule 1"/>
    <property type="match status" value="1"/>
</dbReference>
<dbReference type="InterPro" id="IPR032393">
    <property type="entry name" value="SOAR_STIM1/2"/>
</dbReference>
<reference key="1">
    <citation type="journal article" date="2007" name="Nature">
        <title>The medaka draft genome and insights into vertebrate genome evolution.</title>
        <authorList>
            <person name="Kasahara M."/>
            <person name="Naruse K."/>
            <person name="Sasaki S."/>
            <person name="Nakatani Y."/>
            <person name="Qu W."/>
            <person name="Ahsan B."/>
            <person name="Yamada T."/>
            <person name="Nagayasu Y."/>
            <person name="Doi K."/>
            <person name="Kasai Y."/>
            <person name="Jindo T."/>
            <person name="Kobayashi D."/>
            <person name="Shimada A."/>
            <person name="Toyoda A."/>
            <person name="Kuroki Y."/>
            <person name="Fujiyama A."/>
            <person name="Sasaki T."/>
            <person name="Shimizu A."/>
            <person name="Asakawa S."/>
            <person name="Shimizu N."/>
            <person name="Hashimoto S."/>
            <person name="Yang J."/>
            <person name="Lee Y."/>
            <person name="Matsushima K."/>
            <person name="Sugano S."/>
            <person name="Sakaizumi M."/>
            <person name="Narita T."/>
            <person name="Ohishi K."/>
            <person name="Haga S."/>
            <person name="Ohta F."/>
            <person name="Nomoto H."/>
            <person name="Nogata K."/>
            <person name="Morishita T."/>
            <person name="Endo T."/>
            <person name="Shin-I T."/>
            <person name="Takeda H."/>
            <person name="Morishita S."/>
            <person name="Kohara Y."/>
        </authorList>
    </citation>
    <scope>NUCLEOTIDE SEQUENCE [LARGE SCALE GENOMIC DNA]</scope>
    <source>
        <strain>Hd-rR</strain>
    </source>
</reference>
<feature type="compositionally biased region" description="Acidic residues" evidence="13">
    <location>
        <begin position="1"/>
        <end position="16"/>
    </location>
</feature>
<dbReference type="Gene3D" id="1.10.238.180">
    <property type="match status" value="1"/>
</dbReference>
<name>A0A3P9M5J0_ORYLA</name>
<dbReference type="SUPFAM" id="SSF47769">
    <property type="entry name" value="SAM/Pointed domain"/>
    <property type="match status" value="1"/>
</dbReference>
<dbReference type="AlphaFoldDB" id="A0A3P9M5J0"/>